<feature type="region of interest" description="Disordered" evidence="1">
    <location>
        <begin position="75"/>
        <end position="103"/>
    </location>
</feature>
<dbReference type="EMBL" id="CATQJA010002655">
    <property type="protein sequence ID" value="CAJ0579028.1"/>
    <property type="molecule type" value="Genomic_DNA"/>
</dbReference>
<dbReference type="AlphaFoldDB" id="A0AA36D0Z6"/>
<organism evidence="2 3">
    <name type="scientific">Mesorhabditis spiculigera</name>
    <dbReference type="NCBI Taxonomy" id="96644"/>
    <lineage>
        <taxon>Eukaryota</taxon>
        <taxon>Metazoa</taxon>
        <taxon>Ecdysozoa</taxon>
        <taxon>Nematoda</taxon>
        <taxon>Chromadorea</taxon>
        <taxon>Rhabditida</taxon>
        <taxon>Rhabditina</taxon>
        <taxon>Rhabditomorpha</taxon>
        <taxon>Rhabditoidea</taxon>
        <taxon>Rhabditidae</taxon>
        <taxon>Mesorhabditinae</taxon>
        <taxon>Mesorhabditis</taxon>
    </lineage>
</organism>
<accession>A0AA36D0Z6</accession>
<feature type="non-terminal residue" evidence="2">
    <location>
        <position position="185"/>
    </location>
</feature>
<sequence length="185" mass="20728">MPGQPLKPMLTGALLKKPKARTAEELLGSPILMANEDMAKDEKMTVECNDLQAQKEQDKFTGKFSDFEKVDEKFTGDNETHVEEKPHNLKKLGEDNNSPNFPKTFSHLDFTPSNRGEAQKKKLLLDISLSPIVGNAKMSQADEQHPSQAQAVDLLEDLPDRVTSIELNRSMSEADFVDWIDNDDS</sequence>
<dbReference type="Proteomes" id="UP001177023">
    <property type="component" value="Unassembled WGS sequence"/>
</dbReference>
<evidence type="ECO:0000256" key="1">
    <source>
        <dbReference type="SAM" id="MobiDB-lite"/>
    </source>
</evidence>
<evidence type="ECO:0000313" key="3">
    <source>
        <dbReference type="Proteomes" id="UP001177023"/>
    </source>
</evidence>
<comment type="caution">
    <text evidence="2">The sequence shown here is derived from an EMBL/GenBank/DDBJ whole genome shotgun (WGS) entry which is preliminary data.</text>
</comment>
<keyword evidence="3" id="KW-1185">Reference proteome</keyword>
<gene>
    <name evidence="2" type="ORF">MSPICULIGERA_LOCUS17262</name>
</gene>
<reference evidence="2" key="1">
    <citation type="submission" date="2023-06" db="EMBL/GenBank/DDBJ databases">
        <authorList>
            <person name="Delattre M."/>
        </authorList>
    </citation>
    <scope>NUCLEOTIDE SEQUENCE</scope>
    <source>
        <strain evidence="2">AF72</strain>
    </source>
</reference>
<proteinExistence type="predicted"/>
<name>A0AA36D0Z6_9BILA</name>
<protein>
    <submittedName>
        <fullName evidence="2">Uncharacterized protein</fullName>
    </submittedName>
</protein>
<evidence type="ECO:0000313" key="2">
    <source>
        <dbReference type="EMBL" id="CAJ0579028.1"/>
    </source>
</evidence>
<feature type="compositionally biased region" description="Basic and acidic residues" evidence="1">
    <location>
        <begin position="75"/>
        <end position="94"/>
    </location>
</feature>